<gene>
    <name evidence="1" type="ORF">SCF082_LOCUS4104</name>
</gene>
<evidence type="ECO:0000313" key="2">
    <source>
        <dbReference type="Proteomes" id="UP001642464"/>
    </source>
</evidence>
<reference evidence="1 2" key="1">
    <citation type="submission" date="2024-02" db="EMBL/GenBank/DDBJ databases">
        <authorList>
            <person name="Chen Y."/>
            <person name="Shah S."/>
            <person name="Dougan E. K."/>
            <person name="Thang M."/>
            <person name="Chan C."/>
        </authorList>
    </citation>
    <scope>NUCLEOTIDE SEQUENCE [LARGE SCALE GENOMIC DNA]</scope>
</reference>
<name>A0ABP0I096_9DINO</name>
<keyword evidence="2" id="KW-1185">Reference proteome</keyword>
<dbReference type="EMBL" id="CAXAMM010002114">
    <property type="protein sequence ID" value="CAK8994849.1"/>
    <property type="molecule type" value="Genomic_DNA"/>
</dbReference>
<feature type="non-terminal residue" evidence="1">
    <location>
        <position position="1"/>
    </location>
</feature>
<feature type="non-terminal residue" evidence="1">
    <location>
        <position position="64"/>
    </location>
</feature>
<organism evidence="1 2">
    <name type="scientific">Durusdinium trenchii</name>
    <dbReference type="NCBI Taxonomy" id="1381693"/>
    <lineage>
        <taxon>Eukaryota</taxon>
        <taxon>Sar</taxon>
        <taxon>Alveolata</taxon>
        <taxon>Dinophyceae</taxon>
        <taxon>Suessiales</taxon>
        <taxon>Symbiodiniaceae</taxon>
        <taxon>Durusdinium</taxon>
    </lineage>
</organism>
<proteinExistence type="predicted"/>
<sequence length="64" mass="7400">AVEWMAIAKRLGLALDAARRLKRKFSGWTVETYKLMISSYAQQDLIQVERVERAVEVKETETSQ</sequence>
<protein>
    <submittedName>
        <fullName evidence="1">Uncharacterized protein</fullName>
    </submittedName>
</protein>
<evidence type="ECO:0000313" key="1">
    <source>
        <dbReference type="EMBL" id="CAK8994849.1"/>
    </source>
</evidence>
<comment type="caution">
    <text evidence="1">The sequence shown here is derived from an EMBL/GenBank/DDBJ whole genome shotgun (WGS) entry which is preliminary data.</text>
</comment>
<dbReference type="Proteomes" id="UP001642464">
    <property type="component" value="Unassembled WGS sequence"/>
</dbReference>
<accession>A0ABP0I096</accession>